<dbReference type="GO" id="GO:0005737">
    <property type="term" value="C:cytoplasm"/>
    <property type="evidence" value="ECO:0007669"/>
    <property type="project" value="UniProtKB-SubCell"/>
</dbReference>
<evidence type="ECO:0000256" key="3">
    <source>
        <dbReference type="ARBA" id="ARBA00022490"/>
    </source>
</evidence>
<dbReference type="InterPro" id="IPR016024">
    <property type="entry name" value="ARM-type_fold"/>
</dbReference>
<dbReference type="SMART" id="SM01349">
    <property type="entry name" value="TOG"/>
    <property type="match status" value="1"/>
</dbReference>
<dbReference type="OrthoDB" id="1297026at2759"/>
<evidence type="ECO:0000313" key="8">
    <source>
        <dbReference type="Proteomes" id="UP000189701"/>
    </source>
</evidence>
<dbReference type="Pfam" id="PF18808">
    <property type="entry name" value="Importin_rep_4"/>
    <property type="match status" value="1"/>
</dbReference>
<dbReference type="InterPro" id="IPR041389">
    <property type="entry name" value="Importin_rep_6"/>
</dbReference>
<dbReference type="InterPro" id="IPR021133">
    <property type="entry name" value="HEAT_type_2"/>
</dbReference>
<accession>A0A1U7WYN5</accession>
<feature type="domain" description="TOG" evidence="7">
    <location>
        <begin position="350"/>
        <end position="602"/>
    </location>
</feature>
<dbReference type="Gene3D" id="1.25.10.10">
    <property type="entry name" value="Leucine-rich Repeat Variant"/>
    <property type="match status" value="1"/>
</dbReference>
<dbReference type="InterPro" id="IPR040122">
    <property type="entry name" value="Importin_beta"/>
</dbReference>
<keyword evidence="5" id="KW-0653">Protein transport</keyword>
<proteinExistence type="predicted"/>
<dbReference type="Pfam" id="PF13646">
    <property type="entry name" value="HEAT_2"/>
    <property type="match status" value="1"/>
</dbReference>
<dbReference type="KEGG" id="nsy:104228570"/>
<evidence type="ECO:0000313" key="9">
    <source>
        <dbReference type="RefSeq" id="XP_009779350.1"/>
    </source>
</evidence>
<name>A0A1U7WYN5_NICSY</name>
<organism evidence="8 9">
    <name type="scientific">Nicotiana sylvestris</name>
    <name type="common">Wood tobacco</name>
    <name type="synonym">South American tobacco</name>
    <dbReference type="NCBI Taxonomy" id="4096"/>
    <lineage>
        <taxon>Eukaryota</taxon>
        <taxon>Viridiplantae</taxon>
        <taxon>Streptophyta</taxon>
        <taxon>Embryophyta</taxon>
        <taxon>Tracheophyta</taxon>
        <taxon>Spermatophyta</taxon>
        <taxon>Magnoliopsida</taxon>
        <taxon>eudicotyledons</taxon>
        <taxon>Gunneridae</taxon>
        <taxon>Pentapetalae</taxon>
        <taxon>asterids</taxon>
        <taxon>lamiids</taxon>
        <taxon>Solanales</taxon>
        <taxon>Solanaceae</taxon>
        <taxon>Nicotianoideae</taxon>
        <taxon>Nicotianeae</taxon>
        <taxon>Nicotiana</taxon>
    </lineage>
</organism>
<dbReference type="InterPro" id="IPR041653">
    <property type="entry name" value="Importin_rep_4"/>
</dbReference>
<evidence type="ECO:0000256" key="2">
    <source>
        <dbReference type="ARBA" id="ARBA00022448"/>
    </source>
</evidence>
<reference evidence="9" key="2">
    <citation type="submission" date="2025-08" db="UniProtKB">
        <authorList>
            <consortium name="RefSeq"/>
        </authorList>
    </citation>
    <scope>IDENTIFICATION</scope>
    <source>
        <tissue evidence="9">Leaf</tissue>
    </source>
</reference>
<dbReference type="PANTHER" id="PTHR10527">
    <property type="entry name" value="IMPORTIN BETA"/>
    <property type="match status" value="1"/>
</dbReference>
<dbReference type="AlphaFoldDB" id="A0A1U7WYN5"/>
<protein>
    <submittedName>
        <fullName evidence="9">Importin-5-like</fullName>
    </submittedName>
</protein>
<evidence type="ECO:0000259" key="7">
    <source>
        <dbReference type="SMART" id="SM01349"/>
    </source>
</evidence>
<evidence type="ECO:0000256" key="1">
    <source>
        <dbReference type="ARBA" id="ARBA00004496"/>
    </source>
</evidence>
<dbReference type="Pfam" id="PF18829">
    <property type="entry name" value="Importin_rep_6"/>
    <property type="match status" value="1"/>
</dbReference>
<dbReference type="InterPro" id="IPR034085">
    <property type="entry name" value="TOG"/>
</dbReference>
<evidence type="ECO:0000256" key="4">
    <source>
        <dbReference type="ARBA" id="ARBA00022737"/>
    </source>
</evidence>
<dbReference type="PROSITE" id="PS50077">
    <property type="entry name" value="HEAT_REPEAT"/>
    <property type="match status" value="1"/>
</dbReference>
<keyword evidence="2" id="KW-0813">Transport</keyword>
<dbReference type="Proteomes" id="UP000189701">
    <property type="component" value="Unplaced"/>
</dbReference>
<dbReference type="GO" id="GO:0006606">
    <property type="term" value="P:protein import into nucleus"/>
    <property type="evidence" value="ECO:0007669"/>
    <property type="project" value="InterPro"/>
</dbReference>
<dbReference type="InterPro" id="IPR011989">
    <property type="entry name" value="ARM-like"/>
</dbReference>
<sequence length="1104" mass="124934">MASPESAKKLFGPDPYPMINLLLHLHCDDDHLYQQAKALFNYTKNHYPTALILKLFEMIQRNPLSITGIRCYNLLRDLLPSLWVRLPPFTRKDLKIGLNYRLWLEKDYETLKACVSCVASLAGLLFPKNEWDNLFYLMFQKLGSSGLYRRLGALLLWNDLIPICPEVFMPYIDFLIEGFKDLMPTVTEDHRCGVAAAKASVKLVLYLGNTANYSKFYDLMAYVMMTLFMALGEEVLVCSLLEDLIILAGAETEFFKVQIDVVIDSMVKVVGNLELEEKTRQLGIEFVLTVAEDKENGCGMMQKINKDVVSKLLSQLIVMLVHIEDDPNWGNAISDDENAGELSMCSYAMESLDRLAIALGGNVILPSCPECLFNFLYDENWRIRHAAVTAIGLISEGCSKALSQDMGQLVETVVMLIHDTHPRVRWATIHAIGQLSKYLNPHFQEQYHQQILPALLEVLDDFDNPRLQTRATSAILLFTRNCSSDVLKPYLQRIVSKLVVFLQRGMTMMKEAALETLASLTISSQEDSAYIYDSIMPYLKVILVTATKDTSRMLLTKSLECITMMAMAVGNLAILDYAEKVTSELISLQETHMEVEDPMRSLLLQAWGRLCKCLGTDFLPYLSVAMPVVLKSAQLKNYLSVSDNSDTEDSDDESMIKVTSGNKKIGIRSALLEEKALACHILSCFAAELKEGLHLWVNEVVSALVPNLTFKFSEEVRMATISTMPLLLHSAAFAVRKGLPVTGCGKPPVQKLSDTIIPALLDALQKESKVQIQARLLDAFNESIQIPGSHLSKHQAAKFVDRISEVLSTCSYRKTEREKRVREHNDSREQELLKEETEQHLAICRNIGICLGTMVKNLKASFLPLFDKFLPHVSLMWSNDRTAEERRVVVHLFRDVAEQCREDAFRYYEDWIPLLLRVYDHNNPDVQQLVATAVGICAEFGGDILKPHTIVIFNHLKSVMEHPDAKRPDNIMAYEAAVSTCGKLSQFVWEGIYTYKFILLWLSHLPIRCNLEEAKINHELLCSMMETSEMKIIGPQGSYIPKIIAIFAEVLWAGNNLATEETIRRMINLLKKFQREHQPSVMSNIYATLPLPHQSMLRTVLSTI</sequence>
<reference evidence="8" key="1">
    <citation type="journal article" date="2013" name="Genome Biol.">
        <title>Reference genomes and transcriptomes of Nicotiana sylvestris and Nicotiana tomentosiformis.</title>
        <authorList>
            <person name="Sierro N."/>
            <person name="Battey J.N."/>
            <person name="Ouadi S."/>
            <person name="Bovet L."/>
            <person name="Goepfert S."/>
            <person name="Bakaher N."/>
            <person name="Peitsch M.C."/>
            <person name="Ivanov N.V."/>
        </authorList>
    </citation>
    <scope>NUCLEOTIDE SEQUENCE [LARGE SCALE GENOMIC DNA]</scope>
</reference>
<feature type="repeat" description="HEAT" evidence="6">
    <location>
        <begin position="409"/>
        <end position="447"/>
    </location>
</feature>
<dbReference type="GeneID" id="104228570"/>
<evidence type="ECO:0000256" key="5">
    <source>
        <dbReference type="ARBA" id="ARBA00022927"/>
    </source>
</evidence>
<evidence type="ECO:0000256" key="6">
    <source>
        <dbReference type="PROSITE-ProRule" id="PRU00103"/>
    </source>
</evidence>
<keyword evidence="4" id="KW-0677">Repeat</keyword>
<dbReference type="STRING" id="4096.A0A1U7WYN5"/>
<comment type="subcellular location">
    <subcellularLocation>
        <location evidence="1">Cytoplasm</location>
    </subcellularLocation>
</comment>
<dbReference type="SUPFAM" id="SSF48371">
    <property type="entry name" value="ARM repeat"/>
    <property type="match status" value="2"/>
</dbReference>
<keyword evidence="3" id="KW-0963">Cytoplasm</keyword>
<dbReference type="RefSeq" id="XP_009779350.1">
    <property type="nucleotide sequence ID" value="XM_009781048.1"/>
</dbReference>
<keyword evidence="8" id="KW-1185">Reference proteome</keyword>
<dbReference type="eggNOG" id="KOG2171">
    <property type="taxonomic scope" value="Eukaryota"/>
</dbReference>
<gene>
    <name evidence="9" type="primary">LOC104228570</name>
</gene>
<dbReference type="GO" id="GO:0005634">
    <property type="term" value="C:nucleus"/>
    <property type="evidence" value="ECO:0007669"/>
    <property type="project" value="UniProtKB-SubCell"/>
</dbReference>